<feature type="compositionally biased region" description="Low complexity" evidence="1">
    <location>
        <begin position="136"/>
        <end position="147"/>
    </location>
</feature>
<protein>
    <submittedName>
        <fullName evidence="2">Uncharacterized protein</fullName>
    </submittedName>
</protein>
<evidence type="ECO:0000313" key="3">
    <source>
        <dbReference type="Proteomes" id="UP000054270"/>
    </source>
</evidence>
<dbReference type="EMBL" id="KN817537">
    <property type="protein sequence ID" value="KJA24435.1"/>
    <property type="molecule type" value="Genomic_DNA"/>
</dbReference>
<keyword evidence="3" id="KW-1185">Reference proteome</keyword>
<organism evidence="2 3">
    <name type="scientific">Hypholoma sublateritium (strain FD-334 SS-4)</name>
    <dbReference type="NCBI Taxonomy" id="945553"/>
    <lineage>
        <taxon>Eukaryota</taxon>
        <taxon>Fungi</taxon>
        <taxon>Dikarya</taxon>
        <taxon>Basidiomycota</taxon>
        <taxon>Agaricomycotina</taxon>
        <taxon>Agaricomycetes</taxon>
        <taxon>Agaricomycetidae</taxon>
        <taxon>Agaricales</taxon>
        <taxon>Agaricineae</taxon>
        <taxon>Strophariaceae</taxon>
        <taxon>Hypholoma</taxon>
    </lineage>
</organism>
<sequence>MPTPPTPSKTQLDKRRFIHRMGPYFRQARAEGLSSEAQFLKAIWTQYCNRWPVNARDYLDLDIMQSHMDVKRQELHLSVEKWAGLSAFEAEMHWSQLFHFQEAAAANTGEHAKLGSKENPIDVDGAITLPPLQPRTSSSTSASADII</sequence>
<reference evidence="3" key="1">
    <citation type="submission" date="2014-04" db="EMBL/GenBank/DDBJ databases">
        <title>Evolutionary Origins and Diversification of the Mycorrhizal Mutualists.</title>
        <authorList>
            <consortium name="DOE Joint Genome Institute"/>
            <consortium name="Mycorrhizal Genomics Consortium"/>
            <person name="Kohler A."/>
            <person name="Kuo A."/>
            <person name="Nagy L.G."/>
            <person name="Floudas D."/>
            <person name="Copeland A."/>
            <person name="Barry K.W."/>
            <person name="Cichocki N."/>
            <person name="Veneault-Fourrey C."/>
            <person name="LaButti K."/>
            <person name="Lindquist E.A."/>
            <person name="Lipzen A."/>
            <person name="Lundell T."/>
            <person name="Morin E."/>
            <person name="Murat C."/>
            <person name="Riley R."/>
            <person name="Ohm R."/>
            <person name="Sun H."/>
            <person name="Tunlid A."/>
            <person name="Henrissat B."/>
            <person name="Grigoriev I.V."/>
            <person name="Hibbett D.S."/>
            <person name="Martin F."/>
        </authorList>
    </citation>
    <scope>NUCLEOTIDE SEQUENCE [LARGE SCALE GENOMIC DNA]</scope>
    <source>
        <strain evidence="3">FD-334 SS-4</strain>
    </source>
</reference>
<dbReference type="AlphaFoldDB" id="A0A0D2PYF0"/>
<gene>
    <name evidence="2" type="ORF">HYPSUDRAFT_200648</name>
</gene>
<name>A0A0D2PYF0_HYPSF</name>
<dbReference type="OrthoDB" id="10505855at2759"/>
<proteinExistence type="predicted"/>
<evidence type="ECO:0000256" key="1">
    <source>
        <dbReference type="SAM" id="MobiDB-lite"/>
    </source>
</evidence>
<dbReference type="Proteomes" id="UP000054270">
    <property type="component" value="Unassembled WGS sequence"/>
</dbReference>
<feature type="region of interest" description="Disordered" evidence="1">
    <location>
        <begin position="128"/>
        <end position="147"/>
    </location>
</feature>
<evidence type="ECO:0000313" key="2">
    <source>
        <dbReference type="EMBL" id="KJA24435.1"/>
    </source>
</evidence>
<accession>A0A0D2PYF0</accession>